<accession>A0A8R1DIC0</accession>
<dbReference type="InterPro" id="IPR016130">
    <property type="entry name" value="Tyr_Pase_AS"/>
</dbReference>
<dbReference type="CDD" id="cd00047">
    <property type="entry name" value="PTPc"/>
    <property type="match status" value="1"/>
</dbReference>
<evidence type="ECO:0000256" key="1">
    <source>
        <dbReference type="SAM" id="MobiDB-lite"/>
    </source>
</evidence>
<dbReference type="EnsemblMetazoa" id="CJA03412b.1">
    <property type="protein sequence ID" value="CJA03412b.1"/>
    <property type="gene ID" value="WBGene00122616"/>
</dbReference>
<dbReference type="PROSITE" id="PS50055">
    <property type="entry name" value="TYR_PHOSPHATASE_PTP"/>
    <property type="match status" value="1"/>
</dbReference>
<keyword evidence="5" id="KW-1185">Reference proteome</keyword>
<dbReference type="PANTHER" id="PTHR46163:SF5">
    <property type="entry name" value="TYROSINE-PROTEIN PHOSPHATASE"/>
    <property type="match status" value="1"/>
</dbReference>
<dbReference type="GO" id="GO:0004725">
    <property type="term" value="F:protein tyrosine phosphatase activity"/>
    <property type="evidence" value="ECO:0007669"/>
    <property type="project" value="InterPro"/>
</dbReference>
<dbReference type="InterPro" id="IPR029021">
    <property type="entry name" value="Prot-tyrosine_phosphatase-like"/>
</dbReference>
<dbReference type="AlphaFoldDB" id="A0A8R1DIC0"/>
<protein>
    <recommendedName>
        <fullName evidence="6">Protein-tyrosine-phosphatase</fullName>
    </recommendedName>
</protein>
<feature type="region of interest" description="Disordered" evidence="1">
    <location>
        <begin position="405"/>
        <end position="501"/>
    </location>
</feature>
<dbReference type="PROSITE" id="PS00383">
    <property type="entry name" value="TYR_PHOSPHATASE_1"/>
    <property type="match status" value="1"/>
</dbReference>
<evidence type="ECO:0000259" key="3">
    <source>
        <dbReference type="PROSITE" id="PS50056"/>
    </source>
</evidence>
<feature type="domain" description="Tyrosine specific protein phosphatases" evidence="3">
    <location>
        <begin position="301"/>
        <end position="354"/>
    </location>
</feature>
<feature type="compositionally biased region" description="Low complexity" evidence="1">
    <location>
        <begin position="437"/>
        <end position="447"/>
    </location>
</feature>
<dbReference type="PANTHER" id="PTHR46163">
    <property type="entry name" value="TYROSINE-PROTEIN PHOSPHATASE-RELATED"/>
    <property type="match status" value="1"/>
</dbReference>
<dbReference type="InterPro" id="IPR000387">
    <property type="entry name" value="Tyr_Pase_dom"/>
</dbReference>
<feature type="compositionally biased region" description="Basic and acidic residues" evidence="1">
    <location>
        <begin position="14"/>
        <end position="28"/>
    </location>
</feature>
<evidence type="ECO:0000313" key="5">
    <source>
        <dbReference type="Proteomes" id="UP000005237"/>
    </source>
</evidence>
<feature type="compositionally biased region" description="Basic and acidic residues" evidence="1">
    <location>
        <begin position="459"/>
        <end position="468"/>
    </location>
</feature>
<feature type="compositionally biased region" description="Basic residues" evidence="1">
    <location>
        <begin position="1"/>
        <end position="13"/>
    </location>
</feature>
<dbReference type="SMART" id="SM00194">
    <property type="entry name" value="PTPc"/>
    <property type="match status" value="1"/>
</dbReference>
<dbReference type="PROSITE" id="PS50056">
    <property type="entry name" value="TYR_PHOSPHATASE_2"/>
    <property type="match status" value="1"/>
</dbReference>
<sequence>MEFLKSMKKRKSKDTKETKNKKKEDKSGSRKKKKKDGPPIPKSLRSTKKGKGKKGGKKTDNTKSESEIFDPNTFTFKFDTNLMPEAENHSSAQTAAFDGFAHSVVSAGVEGLVKEYYDQLATFAPPGFFDRTIFDQNTPLKKNRYKDVVCNDKTRVVLHDGRPGDYIHANYVKGTKYILTQGPLKETLTDFWRMVVQEEAAGICMLCDLVENGKPKCEPYFPESSGQSLTFGDITVTCDEASQPDTHTHIKTFSVLDKKTSKTMKVNHYKIVTWPDKTVALSNLCILRTHRLLRKLPGISIVHCSAGVGRTGTFAAIEIGIQCMLNGKPIKPAELVKALRRGFLSCVDMDTQYLMLAEAIIDCAISFKYIDDEKLFPLIEAFKKQVAEYVEAHPPPVEKPIAAAATTPAAPAAANEKPATQDEVQTPAPIVAPPTPTGGTPVGAGTPRQASVPRNNRKTSREKDKKEAASPPRPPVVRQPVPQSPRGSKERAYQPEKTPEKVVEKVAEKVVEKVVEKVAPVATPPAPKNQPTTVGLVKSQYLE</sequence>
<dbReference type="InterPro" id="IPR000242">
    <property type="entry name" value="PTP_cat"/>
</dbReference>
<dbReference type="SUPFAM" id="SSF52799">
    <property type="entry name" value="(Phosphotyrosine protein) phosphatases II"/>
    <property type="match status" value="1"/>
</dbReference>
<feature type="compositionally biased region" description="Basic and acidic residues" evidence="1">
    <location>
        <begin position="57"/>
        <end position="66"/>
    </location>
</feature>
<feature type="region of interest" description="Disordered" evidence="1">
    <location>
        <begin position="522"/>
        <end position="543"/>
    </location>
</feature>
<proteinExistence type="predicted"/>
<feature type="compositionally biased region" description="Low complexity" evidence="1">
    <location>
        <begin position="405"/>
        <end position="414"/>
    </location>
</feature>
<evidence type="ECO:0000313" key="4">
    <source>
        <dbReference type="EnsemblMetazoa" id="CJA03412b.1"/>
    </source>
</evidence>
<feature type="compositionally biased region" description="Basic and acidic residues" evidence="1">
    <location>
        <begin position="487"/>
        <end position="501"/>
    </location>
</feature>
<dbReference type="InterPro" id="IPR003595">
    <property type="entry name" value="Tyr_Pase_cat"/>
</dbReference>
<organism evidence="4 5">
    <name type="scientific">Caenorhabditis japonica</name>
    <dbReference type="NCBI Taxonomy" id="281687"/>
    <lineage>
        <taxon>Eukaryota</taxon>
        <taxon>Metazoa</taxon>
        <taxon>Ecdysozoa</taxon>
        <taxon>Nematoda</taxon>
        <taxon>Chromadorea</taxon>
        <taxon>Rhabditida</taxon>
        <taxon>Rhabditina</taxon>
        <taxon>Rhabditomorpha</taxon>
        <taxon>Rhabditoidea</taxon>
        <taxon>Rhabditidae</taxon>
        <taxon>Peloderinae</taxon>
        <taxon>Caenorhabditis</taxon>
    </lineage>
</organism>
<name>A0A8R1DIC0_CAEJA</name>
<dbReference type="PRINTS" id="PR00700">
    <property type="entry name" value="PRTYPHPHTASE"/>
</dbReference>
<feature type="domain" description="Tyrosine-protein phosphatase" evidence="2">
    <location>
        <begin position="141"/>
        <end position="363"/>
    </location>
</feature>
<dbReference type="InterPro" id="IPR052782">
    <property type="entry name" value="Oocyte-zygote_transition_reg"/>
</dbReference>
<dbReference type="Proteomes" id="UP000005237">
    <property type="component" value="Unassembled WGS sequence"/>
</dbReference>
<dbReference type="Gene3D" id="3.90.190.10">
    <property type="entry name" value="Protein tyrosine phosphatase superfamily"/>
    <property type="match status" value="1"/>
</dbReference>
<dbReference type="Pfam" id="PF00102">
    <property type="entry name" value="Y_phosphatase"/>
    <property type="match status" value="1"/>
</dbReference>
<feature type="compositionally biased region" description="Basic residues" evidence="1">
    <location>
        <begin position="45"/>
        <end position="56"/>
    </location>
</feature>
<reference evidence="5" key="1">
    <citation type="submission" date="2010-08" db="EMBL/GenBank/DDBJ databases">
        <authorList>
            <consortium name="Caenorhabditis japonica Sequencing Consortium"/>
            <person name="Wilson R.K."/>
        </authorList>
    </citation>
    <scope>NUCLEOTIDE SEQUENCE [LARGE SCALE GENOMIC DNA]</scope>
    <source>
        <strain evidence="5">DF5081</strain>
    </source>
</reference>
<evidence type="ECO:0000259" key="2">
    <source>
        <dbReference type="PROSITE" id="PS50055"/>
    </source>
</evidence>
<feature type="region of interest" description="Disordered" evidence="1">
    <location>
        <begin position="1"/>
        <end position="67"/>
    </location>
</feature>
<reference evidence="4" key="2">
    <citation type="submission" date="2022-06" db="UniProtKB">
        <authorList>
            <consortium name="EnsemblMetazoa"/>
        </authorList>
    </citation>
    <scope>IDENTIFICATION</scope>
    <source>
        <strain evidence="4">DF5081</strain>
    </source>
</reference>
<dbReference type="SMART" id="SM00404">
    <property type="entry name" value="PTPc_motif"/>
    <property type="match status" value="1"/>
</dbReference>
<evidence type="ECO:0008006" key="6">
    <source>
        <dbReference type="Google" id="ProtNLM"/>
    </source>
</evidence>